<dbReference type="STRING" id="1420916.AU14_14785"/>
<evidence type="ECO:0000313" key="2">
    <source>
        <dbReference type="EMBL" id="AHI30182.1"/>
    </source>
</evidence>
<dbReference type="InterPro" id="IPR023631">
    <property type="entry name" value="Amidase_dom"/>
</dbReference>
<dbReference type="PANTHER" id="PTHR42678:SF34">
    <property type="entry name" value="OS04G0183300 PROTEIN"/>
    <property type="match status" value="1"/>
</dbReference>
<dbReference type="AlphaFoldDB" id="W5YLT7"/>
<protein>
    <recommendedName>
        <fullName evidence="1">Amidase domain-containing protein</fullName>
    </recommendedName>
</protein>
<dbReference type="Gene3D" id="3.90.1300.10">
    <property type="entry name" value="Amidase signature (AS) domain"/>
    <property type="match status" value="1"/>
</dbReference>
<reference evidence="2 3" key="1">
    <citation type="journal article" date="2014" name="Genome Announc.">
        <title>Draft Genome Sequences of Marinobacter similis A3d10T and Marinobacter salarius R9SW1T.</title>
        <authorList>
            <person name="Ivanova E.P."/>
            <person name="Ng H.J."/>
            <person name="Webb H.K."/>
            <person name="Feng G."/>
            <person name="Oshima K."/>
            <person name="Hattori M."/>
            <person name="Ohkuma M."/>
            <person name="Sergeev A.F."/>
            <person name="Mikhailov V.V."/>
            <person name="Crawford R.J."/>
            <person name="Sawabe T."/>
        </authorList>
    </citation>
    <scope>NUCLEOTIDE SEQUENCE [LARGE SCALE GENOMIC DNA]</scope>
    <source>
        <strain evidence="2 3">A3d10</strain>
    </source>
</reference>
<dbReference type="Pfam" id="PF01425">
    <property type="entry name" value="Amidase"/>
    <property type="match status" value="1"/>
</dbReference>
<dbReference type="OrthoDB" id="9811471at2"/>
<organism evidence="2 3">
    <name type="scientific">Marinobacter similis</name>
    <dbReference type="NCBI Taxonomy" id="1420916"/>
    <lineage>
        <taxon>Bacteria</taxon>
        <taxon>Pseudomonadati</taxon>
        <taxon>Pseudomonadota</taxon>
        <taxon>Gammaproteobacteria</taxon>
        <taxon>Pseudomonadales</taxon>
        <taxon>Marinobacteraceae</taxon>
        <taxon>Marinobacter</taxon>
    </lineage>
</organism>
<accession>W5YLT7</accession>
<dbReference type="InterPro" id="IPR036928">
    <property type="entry name" value="AS_sf"/>
</dbReference>
<name>W5YLT7_9GAMM</name>
<evidence type="ECO:0000313" key="3">
    <source>
        <dbReference type="Proteomes" id="UP000061489"/>
    </source>
</evidence>
<dbReference type="Proteomes" id="UP000061489">
    <property type="component" value="Chromosome"/>
</dbReference>
<dbReference type="SUPFAM" id="SSF75304">
    <property type="entry name" value="Amidase signature (AS) enzymes"/>
    <property type="match status" value="1"/>
</dbReference>
<dbReference type="KEGG" id="msx:AU14_14785"/>
<dbReference type="HOGENOM" id="CLU_591618_0_0_6"/>
<dbReference type="PANTHER" id="PTHR42678">
    <property type="entry name" value="AMIDASE"/>
    <property type="match status" value="1"/>
</dbReference>
<dbReference type="EMBL" id="CP007151">
    <property type="protein sequence ID" value="AHI30182.1"/>
    <property type="molecule type" value="Genomic_DNA"/>
</dbReference>
<keyword evidence="3" id="KW-1185">Reference proteome</keyword>
<evidence type="ECO:0000259" key="1">
    <source>
        <dbReference type="Pfam" id="PF01425"/>
    </source>
</evidence>
<sequence>MLGHQAGVDAHSVAKLRAAGALILGKANQDEFAFFTTGFSNRAIQVSNPYNTSESPAGSSSGTGASIASNFALGGTGSDTCQSIRHPSSVNGLVGIRPSLGVISQHGIFPLSHTRDTGGPMTRTVKDAALMLQAMAGVDSRDPKTLLYPDEMRPDSYVEFLDRDVHGVAGRNIGVVRQLGTNTSAAGTGRQGELIAQAVEKLESMGATIYDVYLPDFVNRGAGSRHYDINEYFKTFEAEGGVSERACVSSAAIDLLADRSSVAHGRSECTDIEGIVETGRVGPRTAALFGLVAVDDPNQAPTEEELQGIVEERDYTTSVMDALVDENGDPVLDSNLNPIRLDALVLSPGPTGGRTCDFGSTTQMGSVVVPVGFDESVGVPRGMEIFVRQYDEGTGLGIAYDYEQATLHRAPPSLVASPLLVNETITEFNARMQQALIDGTSEAPETLPLETYQQVLRDITGL</sequence>
<feature type="domain" description="Amidase" evidence="1">
    <location>
        <begin position="5"/>
        <end position="217"/>
    </location>
</feature>
<gene>
    <name evidence="2" type="ORF">AU14_14785</name>
</gene>
<proteinExistence type="predicted"/>